<dbReference type="InterPro" id="IPR001810">
    <property type="entry name" value="F-box_dom"/>
</dbReference>
<dbReference type="CDD" id="cd09917">
    <property type="entry name" value="F-box_SF"/>
    <property type="match status" value="1"/>
</dbReference>
<dbReference type="Proteomes" id="UP000827284">
    <property type="component" value="Unassembled WGS sequence"/>
</dbReference>
<gene>
    <name evidence="2" type="ORF">EMPS_07439</name>
</gene>
<comment type="caution">
    <text evidence="2">The sequence shown here is derived from an EMBL/GenBank/DDBJ whole genome shotgun (WGS) entry which is preliminary data.</text>
</comment>
<dbReference type="EMBL" id="BQFW01000010">
    <property type="protein sequence ID" value="GJJ75081.1"/>
    <property type="molecule type" value="Genomic_DNA"/>
</dbReference>
<keyword evidence="3" id="KW-1185">Reference proteome</keyword>
<reference evidence="2" key="1">
    <citation type="submission" date="2021-11" db="EMBL/GenBank/DDBJ databases">
        <authorList>
            <person name="Herlambang A."/>
            <person name="Guo Y."/>
            <person name="Takashima Y."/>
            <person name="Nishizawa T."/>
        </authorList>
    </citation>
    <scope>NUCLEOTIDE SEQUENCE</scope>
    <source>
        <strain evidence="2">E1425</strain>
    </source>
</reference>
<dbReference type="SUPFAM" id="SSF52047">
    <property type="entry name" value="RNI-like"/>
    <property type="match status" value="1"/>
</dbReference>
<sequence length="524" mass="59042">MAFHSLNHLTQPLQSFVLIDSEASAVSAALLTPEPSDVISAFDIQEPTIVGPVISTSKQQSIPTGALDLPEVLEQVFKHLPDSDLLHCLTVCKAWFESSTRKLWHSLNAKDWSHPSIVQSGHKYVHYIEELHCAPTASLAPFTRAAQGNLKLRVLEPPTLTLVNTRQVLETVMVAQNTIEDLTLVFSHADDHLHKEFLAAISQLQKLRSLVLHKARAPIESYERFLEQAPKTLEYLSFECCWTVANSAQSDSYDQQKRSRLTPETPTNNLKRIQIIGPQHSFDTVLRITRYTPLLESLILSDGVQPFFDVRGAPAADNRPLKELKGLLPVHCPLLTNLTMETLASIDALGFRLLLEAVPNIRSFTTTQKDNPTNFIMQQRLRNYQLFMFSNMKTLGSVVGPKLVSLTVESAVVLALISTEALTMFPKLKYLKLVETGIHVDDSTVVNWVCKDLETLEMVAIGPRDWTPPETHSEWIKEGKGMPSTGADFVRRNNRFQLFEKFVAKVNGLRKLDKHRIEFYSFQQ</sequence>
<evidence type="ECO:0000313" key="3">
    <source>
        <dbReference type="Proteomes" id="UP000827284"/>
    </source>
</evidence>
<evidence type="ECO:0000259" key="1">
    <source>
        <dbReference type="SMART" id="SM00256"/>
    </source>
</evidence>
<feature type="domain" description="F-box" evidence="1">
    <location>
        <begin position="69"/>
        <end position="107"/>
    </location>
</feature>
<dbReference type="AlphaFoldDB" id="A0A9P3HE55"/>
<protein>
    <recommendedName>
        <fullName evidence="1">F-box domain-containing protein</fullName>
    </recommendedName>
</protein>
<organism evidence="2 3">
    <name type="scientific">Entomortierella parvispora</name>
    <dbReference type="NCBI Taxonomy" id="205924"/>
    <lineage>
        <taxon>Eukaryota</taxon>
        <taxon>Fungi</taxon>
        <taxon>Fungi incertae sedis</taxon>
        <taxon>Mucoromycota</taxon>
        <taxon>Mortierellomycotina</taxon>
        <taxon>Mortierellomycetes</taxon>
        <taxon>Mortierellales</taxon>
        <taxon>Mortierellaceae</taxon>
        <taxon>Entomortierella</taxon>
    </lineage>
</organism>
<dbReference type="Gene3D" id="3.80.10.10">
    <property type="entry name" value="Ribonuclease Inhibitor"/>
    <property type="match status" value="1"/>
</dbReference>
<reference evidence="2" key="2">
    <citation type="journal article" date="2022" name="Microbiol. Resour. Announc.">
        <title>Whole-Genome Sequence of Entomortierella parvispora E1425, a Mucoromycotan Fungus Associated with Burkholderiaceae-Related Endosymbiotic Bacteria.</title>
        <authorList>
            <person name="Herlambang A."/>
            <person name="Guo Y."/>
            <person name="Takashima Y."/>
            <person name="Narisawa K."/>
            <person name="Ohta H."/>
            <person name="Nishizawa T."/>
        </authorList>
    </citation>
    <scope>NUCLEOTIDE SEQUENCE</scope>
    <source>
        <strain evidence="2">E1425</strain>
    </source>
</reference>
<dbReference type="OrthoDB" id="2395150at2759"/>
<proteinExistence type="predicted"/>
<dbReference type="InterPro" id="IPR036047">
    <property type="entry name" value="F-box-like_dom_sf"/>
</dbReference>
<accession>A0A9P3HE55</accession>
<dbReference type="Pfam" id="PF12937">
    <property type="entry name" value="F-box-like"/>
    <property type="match status" value="1"/>
</dbReference>
<dbReference type="Gene3D" id="1.20.1280.50">
    <property type="match status" value="1"/>
</dbReference>
<name>A0A9P3HE55_9FUNG</name>
<evidence type="ECO:0000313" key="2">
    <source>
        <dbReference type="EMBL" id="GJJ75081.1"/>
    </source>
</evidence>
<dbReference type="InterPro" id="IPR032675">
    <property type="entry name" value="LRR_dom_sf"/>
</dbReference>
<dbReference type="SUPFAM" id="SSF81383">
    <property type="entry name" value="F-box domain"/>
    <property type="match status" value="1"/>
</dbReference>
<dbReference type="SMART" id="SM00256">
    <property type="entry name" value="FBOX"/>
    <property type="match status" value="1"/>
</dbReference>